<dbReference type="Proteomes" id="UP000499080">
    <property type="component" value="Unassembled WGS sequence"/>
</dbReference>
<gene>
    <name evidence="2" type="ORF">AVEN_66992_1</name>
</gene>
<reference evidence="2 3" key="1">
    <citation type="journal article" date="2019" name="Sci. Rep.">
        <title>Orb-weaving spider Araneus ventricosus genome elucidates the spidroin gene catalogue.</title>
        <authorList>
            <person name="Kono N."/>
            <person name="Nakamura H."/>
            <person name="Ohtoshi R."/>
            <person name="Moran D.A.P."/>
            <person name="Shinohara A."/>
            <person name="Yoshida Y."/>
            <person name="Fujiwara M."/>
            <person name="Mori M."/>
            <person name="Tomita M."/>
            <person name="Arakawa K."/>
        </authorList>
    </citation>
    <scope>NUCLEOTIDE SEQUENCE [LARGE SCALE GENOMIC DNA]</scope>
</reference>
<keyword evidence="3" id="KW-1185">Reference proteome</keyword>
<evidence type="ECO:0000313" key="2">
    <source>
        <dbReference type="EMBL" id="GBL71816.1"/>
    </source>
</evidence>
<feature type="non-terminal residue" evidence="2">
    <location>
        <position position="40"/>
    </location>
</feature>
<protein>
    <submittedName>
        <fullName evidence="2">Uncharacterized protein</fullName>
    </submittedName>
</protein>
<dbReference type="EMBL" id="BGPR01229964">
    <property type="protein sequence ID" value="GBL71816.1"/>
    <property type="molecule type" value="Genomic_DNA"/>
</dbReference>
<proteinExistence type="predicted"/>
<comment type="caution">
    <text evidence="2">The sequence shown here is derived from an EMBL/GenBank/DDBJ whole genome shotgun (WGS) entry which is preliminary data.</text>
</comment>
<dbReference type="AlphaFoldDB" id="A0A4Y1ZYE3"/>
<feature type="region of interest" description="Disordered" evidence="1">
    <location>
        <begin position="1"/>
        <end position="29"/>
    </location>
</feature>
<accession>A0A4Y1ZYE3</accession>
<sequence>MTRSTPELAVSLQAPTSHQGDGVGSKVDTLPLSHRCLTTA</sequence>
<name>A0A4Y1ZYE3_ARAVE</name>
<evidence type="ECO:0000313" key="3">
    <source>
        <dbReference type="Proteomes" id="UP000499080"/>
    </source>
</evidence>
<organism evidence="2 3">
    <name type="scientific">Araneus ventricosus</name>
    <name type="common">Orbweaver spider</name>
    <name type="synonym">Epeira ventricosa</name>
    <dbReference type="NCBI Taxonomy" id="182803"/>
    <lineage>
        <taxon>Eukaryota</taxon>
        <taxon>Metazoa</taxon>
        <taxon>Ecdysozoa</taxon>
        <taxon>Arthropoda</taxon>
        <taxon>Chelicerata</taxon>
        <taxon>Arachnida</taxon>
        <taxon>Araneae</taxon>
        <taxon>Araneomorphae</taxon>
        <taxon>Entelegynae</taxon>
        <taxon>Araneoidea</taxon>
        <taxon>Araneidae</taxon>
        <taxon>Araneus</taxon>
    </lineage>
</organism>
<evidence type="ECO:0000256" key="1">
    <source>
        <dbReference type="SAM" id="MobiDB-lite"/>
    </source>
</evidence>